<dbReference type="NCBIfam" id="TIGR01200">
    <property type="entry name" value="GLPGLI"/>
    <property type="match status" value="1"/>
</dbReference>
<dbReference type="InterPro" id="IPR005901">
    <property type="entry name" value="GLPGLI"/>
</dbReference>
<evidence type="ECO:0000313" key="2">
    <source>
        <dbReference type="Proteomes" id="UP000184260"/>
    </source>
</evidence>
<dbReference type="Proteomes" id="UP000184260">
    <property type="component" value="Unassembled WGS sequence"/>
</dbReference>
<keyword evidence="2" id="KW-1185">Reference proteome</keyword>
<sequence>MISKIAFFCLYIFSFYSGYSQKLSGTVVYKVVSASVYDDRENDERGKKMVEGRLASLAKQTFLLEFTASKSKFVRNNSLSINDDKGEQLYDKMATSYYSSSYDYYLDSSAGIGMFKYSRDGTLVTQQVKEKEWDISTESKKIGDYLCYKAVYIKKYMGRDGNMKTLPITAWFVPSLPYRYGPKQYYGLPGLILELHELFGVFLATDIKIGDDKNITIEFPKGKTISEEEYNARQAAFVIKSK</sequence>
<dbReference type="OrthoDB" id="1429333at2"/>
<dbReference type="STRING" id="69322.SAMN05443669_100827"/>
<name>A0A1M7AZK5_9FLAO</name>
<reference evidence="2" key="1">
    <citation type="submission" date="2016-11" db="EMBL/GenBank/DDBJ databases">
        <authorList>
            <person name="Varghese N."/>
            <person name="Submissions S."/>
        </authorList>
    </citation>
    <scope>NUCLEOTIDE SEQUENCE [LARGE SCALE GENOMIC DNA]</scope>
    <source>
        <strain evidence="2">DSM 3661</strain>
    </source>
</reference>
<dbReference type="EMBL" id="FRBU01000008">
    <property type="protein sequence ID" value="SHL48172.1"/>
    <property type="molecule type" value="Genomic_DNA"/>
</dbReference>
<dbReference type="Pfam" id="PF09697">
    <property type="entry name" value="Porph_ging"/>
    <property type="match status" value="1"/>
</dbReference>
<dbReference type="AlphaFoldDB" id="A0A1M7AZK5"/>
<gene>
    <name evidence="1" type="ORF">SAMN05443669_100827</name>
</gene>
<accession>A0A1M7AZK5</accession>
<organism evidence="1 2">
    <name type="scientific">Flavobacterium xanthum</name>
    <dbReference type="NCBI Taxonomy" id="69322"/>
    <lineage>
        <taxon>Bacteria</taxon>
        <taxon>Pseudomonadati</taxon>
        <taxon>Bacteroidota</taxon>
        <taxon>Flavobacteriia</taxon>
        <taxon>Flavobacteriales</taxon>
        <taxon>Flavobacteriaceae</taxon>
        <taxon>Flavobacterium</taxon>
    </lineage>
</organism>
<proteinExistence type="predicted"/>
<protein>
    <submittedName>
        <fullName evidence="1">GLPGLI family protein</fullName>
    </submittedName>
</protein>
<dbReference type="RefSeq" id="WP_073352481.1">
    <property type="nucleotide sequence ID" value="NZ_FRBU01000008.1"/>
</dbReference>
<evidence type="ECO:0000313" key="1">
    <source>
        <dbReference type="EMBL" id="SHL48172.1"/>
    </source>
</evidence>